<dbReference type="InterPro" id="IPR007007">
    <property type="entry name" value="Ninjurin"/>
</dbReference>
<reference evidence="8 9" key="1">
    <citation type="submission" date="2020-06" db="EMBL/GenBank/DDBJ databases">
        <authorList>
            <person name="Li R."/>
            <person name="Bekaert M."/>
        </authorList>
    </citation>
    <scope>NUCLEOTIDE SEQUENCE [LARGE SCALE GENOMIC DNA]</scope>
    <source>
        <strain evidence="9">wild</strain>
    </source>
</reference>
<dbReference type="PANTHER" id="PTHR12316:SF17">
    <property type="entry name" value="NINJURIN C, ISOFORM D"/>
    <property type="match status" value="1"/>
</dbReference>
<evidence type="ECO:0000256" key="3">
    <source>
        <dbReference type="ARBA" id="ARBA00022692"/>
    </source>
</evidence>
<dbReference type="Proteomes" id="UP000507470">
    <property type="component" value="Unassembled WGS sequence"/>
</dbReference>
<organism evidence="8 9">
    <name type="scientific">Mytilus coruscus</name>
    <name type="common">Sea mussel</name>
    <dbReference type="NCBI Taxonomy" id="42192"/>
    <lineage>
        <taxon>Eukaryota</taxon>
        <taxon>Metazoa</taxon>
        <taxon>Spiralia</taxon>
        <taxon>Lophotrochozoa</taxon>
        <taxon>Mollusca</taxon>
        <taxon>Bivalvia</taxon>
        <taxon>Autobranchia</taxon>
        <taxon>Pteriomorphia</taxon>
        <taxon>Mytilida</taxon>
        <taxon>Mytiloidea</taxon>
        <taxon>Mytilidae</taxon>
        <taxon>Mytilinae</taxon>
        <taxon>Mytilus</taxon>
    </lineage>
</organism>
<evidence type="ECO:0000256" key="2">
    <source>
        <dbReference type="ARBA" id="ARBA00008141"/>
    </source>
</evidence>
<dbReference type="GO" id="GO:0016020">
    <property type="term" value="C:membrane"/>
    <property type="evidence" value="ECO:0007669"/>
    <property type="project" value="UniProtKB-SubCell"/>
</dbReference>
<keyword evidence="5 7" id="KW-1133">Transmembrane helix</keyword>
<evidence type="ECO:0000256" key="6">
    <source>
        <dbReference type="ARBA" id="ARBA00023136"/>
    </source>
</evidence>
<name>A0A6J8F3L9_MYTCO</name>
<keyword evidence="9" id="KW-1185">Reference proteome</keyword>
<evidence type="ECO:0000256" key="7">
    <source>
        <dbReference type="SAM" id="Phobius"/>
    </source>
</evidence>
<proteinExistence type="inferred from homology"/>
<evidence type="ECO:0000313" key="8">
    <source>
        <dbReference type="EMBL" id="CAC5426316.1"/>
    </source>
</evidence>
<dbReference type="GO" id="GO:0007155">
    <property type="term" value="P:cell adhesion"/>
    <property type="evidence" value="ECO:0007669"/>
    <property type="project" value="UniProtKB-KW"/>
</dbReference>
<keyword evidence="4" id="KW-0130">Cell adhesion</keyword>
<dbReference type="GO" id="GO:0042246">
    <property type="term" value="P:tissue regeneration"/>
    <property type="evidence" value="ECO:0007669"/>
    <property type="project" value="InterPro"/>
</dbReference>
<keyword evidence="6 7" id="KW-0472">Membrane</keyword>
<dbReference type="EMBL" id="CACVKT020010426">
    <property type="protein sequence ID" value="CAC5426316.1"/>
    <property type="molecule type" value="Genomic_DNA"/>
</dbReference>
<comment type="subcellular location">
    <subcellularLocation>
        <location evidence="1">Membrane</location>
        <topology evidence="1">Multi-pass membrane protein</topology>
    </subcellularLocation>
</comment>
<evidence type="ECO:0000313" key="9">
    <source>
        <dbReference type="Proteomes" id="UP000507470"/>
    </source>
</evidence>
<sequence length="391" mass="44077">MGHNARNGGPRESETSTKDLIVDDTVRYRCCFTGKYIRNEYNDSDLCQCPHCYADLYLNFFCKILVFITICANIGITGIGITGDYKETIEHTVNNNITDARRTGNSLMSTGFRGNNGLDQVLITYVVATLIYVLEIIVPDKTDTEILEKFHKQVLTNQTEVMSQGKRTYTETEPMITRKENKIDFQNRFSESKKYIQNIADVSLMMANISQLRAVLGFGKTNTFYIHLLTLISVSLVSHTVFVFVSVIRGHFIKKHHISLVRAKKNLEKISISTCVIGTPSPITDEPNLICDNDNNQPTKQENQYANKEISKPTTEQGTSSINAPKRVRFCCCCTKQDRLEEYDDSDHCQCPHCHTDLYLGYVCNILVFITICANIGITGIGIIGDCKPTK</sequence>
<feature type="transmembrane region" description="Helical" evidence="7">
    <location>
        <begin position="224"/>
        <end position="248"/>
    </location>
</feature>
<protein>
    <submittedName>
        <fullName evidence="8">Uncharacterized protein</fullName>
    </submittedName>
</protein>
<dbReference type="Pfam" id="PF04923">
    <property type="entry name" value="Ninjurin"/>
    <property type="match status" value="1"/>
</dbReference>
<dbReference type="AlphaFoldDB" id="A0A6J8F3L9"/>
<keyword evidence="3 7" id="KW-0812">Transmembrane</keyword>
<dbReference type="PANTHER" id="PTHR12316">
    <property type="entry name" value="NINJURIN-RELATED"/>
    <property type="match status" value="1"/>
</dbReference>
<evidence type="ECO:0000256" key="4">
    <source>
        <dbReference type="ARBA" id="ARBA00022889"/>
    </source>
</evidence>
<evidence type="ECO:0000256" key="5">
    <source>
        <dbReference type="ARBA" id="ARBA00022989"/>
    </source>
</evidence>
<evidence type="ECO:0000256" key="1">
    <source>
        <dbReference type="ARBA" id="ARBA00004141"/>
    </source>
</evidence>
<gene>
    <name evidence="8" type="ORF">MCOR_58042</name>
</gene>
<accession>A0A6J8F3L9</accession>
<comment type="similarity">
    <text evidence="2">Belongs to the ninjurin family.</text>
</comment>